<dbReference type="HOGENOM" id="CLU_003728_10_2_3"/>
<keyword evidence="2 3" id="KW-0802">TPR repeat</keyword>
<protein>
    <submittedName>
        <fullName evidence="4">TPR repeat-containing protein</fullName>
    </submittedName>
</protein>
<dbReference type="PROSITE" id="PS50293">
    <property type="entry name" value="TPR_REGION"/>
    <property type="match status" value="1"/>
</dbReference>
<gene>
    <name evidence="4" type="ordered locus">PCC8801_3390</name>
</gene>
<evidence type="ECO:0000313" key="4">
    <source>
        <dbReference type="EMBL" id="ACK67358.1"/>
    </source>
</evidence>
<dbReference type="InterPro" id="IPR011990">
    <property type="entry name" value="TPR-like_helical_dom_sf"/>
</dbReference>
<dbReference type="InterPro" id="IPR050498">
    <property type="entry name" value="Ycf3"/>
</dbReference>
<feature type="repeat" description="TPR" evidence="3">
    <location>
        <begin position="80"/>
        <end position="113"/>
    </location>
</feature>
<dbReference type="AlphaFoldDB" id="B7JZE7"/>
<dbReference type="STRING" id="41431.PCC8801_3390"/>
<dbReference type="SMART" id="SM00028">
    <property type="entry name" value="TPR"/>
    <property type="match status" value="3"/>
</dbReference>
<evidence type="ECO:0000256" key="2">
    <source>
        <dbReference type="ARBA" id="ARBA00022803"/>
    </source>
</evidence>
<evidence type="ECO:0000313" key="5">
    <source>
        <dbReference type="Proteomes" id="UP000008204"/>
    </source>
</evidence>
<dbReference type="PANTHER" id="PTHR44858:SF1">
    <property type="entry name" value="UDP-N-ACETYLGLUCOSAMINE--PEPTIDE N-ACETYLGLUCOSAMINYLTRANSFERASE SPINDLY-RELATED"/>
    <property type="match status" value="1"/>
</dbReference>
<dbReference type="Gene3D" id="1.25.40.10">
    <property type="entry name" value="Tetratricopeptide repeat domain"/>
    <property type="match status" value="1"/>
</dbReference>
<keyword evidence="5" id="KW-1185">Reference proteome</keyword>
<evidence type="ECO:0000256" key="1">
    <source>
        <dbReference type="ARBA" id="ARBA00022737"/>
    </source>
</evidence>
<name>B7JZE7_RIPO1</name>
<dbReference type="OrthoDB" id="427096at2"/>
<dbReference type="GO" id="GO:0009279">
    <property type="term" value="C:cell outer membrane"/>
    <property type="evidence" value="ECO:0007669"/>
    <property type="project" value="TreeGrafter"/>
</dbReference>
<dbReference type="SUPFAM" id="SSF48452">
    <property type="entry name" value="TPR-like"/>
    <property type="match status" value="1"/>
</dbReference>
<dbReference type="EMBL" id="CP001287">
    <property type="protein sequence ID" value="ACK67358.1"/>
    <property type="molecule type" value="Genomic_DNA"/>
</dbReference>
<organism evidence="4 5">
    <name type="scientific">Rippkaea orientalis (strain PCC 8801 / RF-1)</name>
    <name type="common">Cyanothece sp. (strain PCC 8801)</name>
    <dbReference type="NCBI Taxonomy" id="41431"/>
    <lineage>
        <taxon>Bacteria</taxon>
        <taxon>Bacillati</taxon>
        <taxon>Cyanobacteriota</taxon>
        <taxon>Cyanophyceae</taxon>
        <taxon>Oscillatoriophycideae</taxon>
        <taxon>Chroococcales</taxon>
        <taxon>Aphanothecaceae</taxon>
        <taxon>Rippkaea</taxon>
        <taxon>Rippkaea orientalis</taxon>
    </lineage>
</organism>
<dbReference type="PANTHER" id="PTHR44858">
    <property type="entry name" value="TETRATRICOPEPTIDE REPEAT PROTEIN 6"/>
    <property type="match status" value="1"/>
</dbReference>
<reference evidence="5" key="1">
    <citation type="journal article" date="2011" name="MBio">
        <title>Novel metabolic attributes of the genus Cyanothece, comprising a group of unicellular nitrogen-fixing Cyanobacteria.</title>
        <authorList>
            <person name="Bandyopadhyay A."/>
            <person name="Elvitigala T."/>
            <person name="Welsh E."/>
            <person name="Stockel J."/>
            <person name="Liberton M."/>
            <person name="Min H."/>
            <person name="Sherman L.A."/>
            <person name="Pakrasi H.B."/>
        </authorList>
    </citation>
    <scope>NUCLEOTIDE SEQUENCE [LARGE SCALE GENOMIC DNA]</scope>
    <source>
        <strain evidence="5">PCC 8801</strain>
    </source>
</reference>
<evidence type="ECO:0000256" key="3">
    <source>
        <dbReference type="PROSITE-ProRule" id="PRU00339"/>
    </source>
</evidence>
<sequence length="166" mass="18601">MKPLIIAYSLLLISLLGLFDLKNVSYGSQPINPSLRTQRFSHDPNLNELIIRGIEKGIQGDYQGAIADFNQVILINPNEVEAYHSRGIAYIKLGNYSQAIADFNNALGLNPNIPEIYQERAKIRLILSDKAGAIADLQTAAELFKQQGNTFSYQETQKLLRDLQPR</sequence>
<dbReference type="eggNOG" id="COG0457">
    <property type="taxonomic scope" value="Bacteria"/>
</dbReference>
<dbReference type="Pfam" id="PF00515">
    <property type="entry name" value="TPR_1"/>
    <property type="match status" value="1"/>
</dbReference>
<dbReference type="Proteomes" id="UP000008204">
    <property type="component" value="Chromosome"/>
</dbReference>
<accession>B7JZE7</accession>
<dbReference type="KEGG" id="cyp:PCC8801_3390"/>
<dbReference type="PROSITE" id="PS50005">
    <property type="entry name" value="TPR"/>
    <property type="match status" value="1"/>
</dbReference>
<dbReference type="RefSeq" id="WP_012596619.1">
    <property type="nucleotide sequence ID" value="NC_011726.1"/>
</dbReference>
<keyword evidence="1" id="KW-0677">Repeat</keyword>
<dbReference type="GO" id="GO:0046813">
    <property type="term" value="P:receptor-mediated virion attachment to host cell"/>
    <property type="evidence" value="ECO:0007669"/>
    <property type="project" value="TreeGrafter"/>
</dbReference>
<proteinExistence type="predicted"/>
<dbReference type="InterPro" id="IPR019734">
    <property type="entry name" value="TPR_rpt"/>
</dbReference>